<feature type="domain" description="IstB-like ATP-binding" evidence="1">
    <location>
        <begin position="173"/>
        <end position="215"/>
    </location>
</feature>
<reference evidence="2 3" key="1">
    <citation type="submission" date="2024-08" db="EMBL/GenBank/DDBJ databases">
        <authorList>
            <person name="Ishaq N."/>
        </authorList>
    </citation>
    <scope>NUCLEOTIDE SEQUENCE [LARGE SCALE GENOMIC DNA]</scope>
    <source>
        <strain evidence="2 3">DSM 18651</strain>
    </source>
</reference>
<protein>
    <submittedName>
        <fullName evidence="2">ATP-binding protein</fullName>
    </submittedName>
</protein>
<name>A0ABV4NTC1_9GAMM</name>
<dbReference type="SUPFAM" id="SSF52540">
    <property type="entry name" value="P-loop containing nucleoside triphosphate hydrolases"/>
    <property type="match status" value="1"/>
</dbReference>
<dbReference type="InterPro" id="IPR002611">
    <property type="entry name" value="IstB_ATP-bd"/>
</dbReference>
<accession>A0ABV4NTC1</accession>
<sequence length="393" mass="43024">MKKWLRAVGWKRSTTSSPTAQKLDVLGESLDLLTSFGEKLNIESVQLLIAIGVLSSEDSWVSIKSLKEKSPIAANHRISRSLKQLQGDFGLFSGVTKNAPLIKMRPSLASSREKEVKLTDFGKLILHRVLQLLHPASARHPDGYDNSIVPCYIPLLEGTIDNKEIQPMAAPRLLLTGSAGYGKSTVALALAADAIRNGAVVFFIDTFRSLESAQTLRIAADGSYRAHAFFVNNLDQTDKTPVEEVFWRQGVCVHHLVPHLHGMEKAPGILKEQLGLLIAQIAKAARTSQNSVHVVIDGLGSLSVLSGCNKHIGELIELGASVHISEQNSSASDYETFFDLDFAQAIFRVEDNDLYAKQSKLDPRVFAEVPEGQIVWRSSGGEYNGPIQLHITI</sequence>
<keyword evidence="3" id="KW-1185">Reference proteome</keyword>
<keyword evidence="2" id="KW-0067">ATP-binding</keyword>
<dbReference type="Gene3D" id="3.40.50.300">
    <property type="entry name" value="P-loop containing nucleotide triphosphate hydrolases"/>
    <property type="match status" value="1"/>
</dbReference>
<dbReference type="EMBL" id="JBGMEK010000001">
    <property type="protein sequence ID" value="MFA0809348.1"/>
    <property type="molecule type" value="Genomic_DNA"/>
</dbReference>
<organism evidence="2 3">
    <name type="scientific">Microbulbifer epialgicus</name>
    <dbReference type="NCBI Taxonomy" id="393907"/>
    <lineage>
        <taxon>Bacteria</taxon>
        <taxon>Pseudomonadati</taxon>
        <taxon>Pseudomonadota</taxon>
        <taxon>Gammaproteobacteria</taxon>
        <taxon>Cellvibrionales</taxon>
        <taxon>Microbulbiferaceae</taxon>
        <taxon>Microbulbifer</taxon>
    </lineage>
</organism>
<evidence type="ECO:0000259" key="1">
    <source>
        <dbReference type="Pfam" id="PF01695"/>
    </source>
</evidence>
<dbReference type="Pfam" id="PF01695">
    <property type="entry name" value="IstB_IS21"/>
    <property type="match status" value="1"/>
</dbReference>
<dbReference type="GO" id="GO:0005524">
    <property type="term" value="F:ATP binding"/>
    <property type="evidence" value="ECO:0007669"/>
    <property type="project" value="UniProtKB-KW"/>
</dbReference>
<proteinExistence type="predicted"/>
<dbReference type="RefSeq" id="WP_371836969.1">
    <property type="nucleotide sequence ID" value="NZ_JBGMEK010000001.1"/>
</dbReference>
<evidence type="ECO:0000313" key="3">
    <source>
        <dbReference type="Proteomes" id="UP001569428"/>
    </source>
</evidence>
<dbReference type="Proteomes" id="UP001569428">
    <property type="component" value="Unassembled WGS sequence"/>
</dbReference>
<keyword evidence="2" id="KW-0547">Nucleotide-binding</keyword>
<dbReference type="InterPro" id="IPR027417">
    <property type="entry name" value="P-loop_NTPase"/>
</dbReference>
<comment type="caution">
    <text evidence="2">The sequence shown here is derived from an EMBL/GenBank/DDBJ whole genome shotgun (WGS) entry which is preliminary data.</text>
</comment>
<gene>
    <name evidence="2" type="ORF">ACCI49_00330</name>
</gene>
<evidence type="ECO:0000313" key="2">
    <source>
        <dbReference type="EMBL" id="MFA0809348.1"/>
    </source>
</evidence>